<reference evidence="1 2" key="1">
    <citation type="submission" date="2019-07" db="EMBL/GenBank/DDBJ databases">
        <title>Complete genome sequence of bacteriophage infecting Erwinia pyrifoliae.</title>
        <authorList>
            <person name="Kim S.G."/>
            <person name="Park S.C."/>
        </authorList>
    </citation>
    <scope>NUCLEOTIDE SEQUENCE [LARGE SCALE GENOMIC DNA]</scope>
</reference>
<dbReference type="Proteomes" id="UP000325507">
    <property type="component" value="Segment"/>
</dbReference>
<gene>
    <name evidence="1" type="ORF">pEpSNUABM08_28</name>
</gene>
<evidence type="ECO:0000313" key="2">
    <source>
        <dbReference type="Proteomes" id="UP000325507"/>
    </source>
</evidence>
<proteinExistence type="predicted"/>
<name>A0A5J6DBE6_9CAUD</name>
<organism evidence="1 2">
    <name type="scientific">Erwinia phage pEp_SNUABM_08</name>
    <dbReference type="NCBI Taxonomy" id="2593268"/>
    <lineage>
        <taxon>Viruses</taxon>
        <taxon>Duplodnaviria</taxon>
        <taxon>Heunggongvirae</taxon>
        <taxon>Uroviricota</taxon>
        <taxon>Caudoviricetes</taxon>
        <taxon>Casjensviridae</taxon>
        <taxon>Gwanakrovirus</taxon>
        <taxon>Gwanakrovirus SNUABM08</taxon>
    </lineage>
</organism>
<sequence length="71" mass="8034">MIITVEHIRASKLCGRGLVNRLKRHGLTDEQIMDALQNGMPEEQVRAYGDAQMNMVIELAHRMEAEKKSNG</sequence>
<dbReference type="EMBL" id="MN184886">
    <property type="protein sequence ID" value="QEQ94775.1"/>
    <property type="molecule type" value="Genomic_DNA"/>
</dbReference>
<protein>
    <submittedName>
        <fullName evidence="1">Uncharacterized protein</fullName>
    </submittedName>
</protein>
<accession>A0A5J6DBE6</accession>
<evidence type="ECO:0000313" key="1">
    <source>
        <dbReference type="EMBL" id="QEQ94775.1"/>
    </source>
</evidence>
<keyword evidence="2" id="KW-1185">Reference proteome</keyword>